<evidence type="ECO:0000256" key="1">
    <source>
        <dbReference type="ARBA" id="ARBA00006252"/>
    </source>
</evidence>
<dbReference type="PANTHER" id="PTHR10204">
    <property type="entry name" value="NAD P H OXIDOREDUCTASE-RELATED"/>
    <property type="match status" value="1"/>
</dbReference>
<gene>
    <name evidence="4" type="ORF">CS062_09695</name>
</gene>
<dbReference type="InterPro" id="IPR003680">
    <property type="entry name" value="Flavodoxin_fold"/>
</dbReference>
<dbReference type="Gene3D" id="3.40.50.360">
    <property type="match status" value="1"/>
</dbReference>
<sequence>MTTRPAQTPAIPAADAVDPKTVLIVHAHPEPTSLTRTLVGVAAETLGSAGHVVLQSDLYAMGWRAVYDETDFPVRADATRLNFVRESGHAFEHGHQPADVVEEQRKLLAADLVILQFPLWWFGMPAIMKGWIDRVWAYGLAYGRHGQGNRFRYGEGGLAGRRAMVSVTTGGPAVDYSPRGINGPIDQLLFPITHGTLFYPGMSVLKTHAVHGAGRMTPEDVAAVTAAWRQRLAGIFDEAPIAFRAQNGGDYPDGHVLDEAIAPGVTGFAAHIAA</sequence>
<proteinExistence type="inferred from homology"/>
<evidence type="ECO:0000313" key="4">
    <source>
        <dbReference type="EMBL" id="PIM53429.1"/>
    </source>
</evidence>
<name>A0A2G9CD42_9BURK</name>
<dbReference type="GO" id="GO:0003955">
    <property type="term" value="F:NAD(P)H dehydrogenase (quinone) activity"/>
    <property type="evidence" value="ECO:0007669"/>
    <property type="project" value="TreeGrafter"/>
</dbReference>
<organism evidence="4 5">
    <name type="scientific">Roseateles chitinivorans</name>
    <dbReference type="NCBI Taxonomy" id="2917965"/>
    <lineage>
        <taxon>Bacteria</taxon>
        <taxon>Pseudomonadati</taxon>
        <taxon>Pseudomonadota</taxon>
        <taxon>Betaproteobacteria</taxon>
        <taxon>Burkholderiales</taxon>
        <taxon>Sphaerotilaceae</taxon>
        <taxon>Roseateles</taxon>
    </lineage>
</organism>
<evidence type="ECO:0000259" key="3">
    <source>
        <dbReference type="Pfam" id="PF02525"/>
    </source>
</evidence>
<keyword evidence="2" id="KW-0560">Oxidoreductase</keyword>
<dbReference type="RefSeq" id="WP_099861451.1">
    <property type="nucleotide sequence ID" value="NZ_PEOG01000021.1"/>
</dbReference>
<dbReference type="OrthoDB" id="9798454at2"/>
<reference evidence="4 5" key="1">
    <citation type="submission" date="2017-11" db="EMBL/GenBank/DDBJ databases">
        <title>Draft genome sequence of Mitsuaria sp. HWN-4.</title>
        <authorList>
            <person name="Gundlapally S.R."/>
        </authorList>
    </citation>
    <scope>NUCLEOTIDE SEQUENCE [LARGE SCALE GENOMIC DNA]</scope>
    <source>
        <strain evidence="4 5">HWN-4</strain>
    </source>
</reference>
<evidence type="ECO:0000313" key="5">
    <source>
        <dbReference type="Proteomes" id="UP000231501"/>
    </source>
</evidence>
<accession>A0A2G9CD42</accession>
<dbReference type="Pfam" id="PF02525">
    <property type="entry name" value="Flavodoxin_2"/>
    <property type="match status" value="1"/>
</dbReference>
<dbReference type="SUPFAM" id="SSF52218">
    <property type="entry name" value="Flavoproteins"/>
    <property type="match status" value="1"/>
</dbReference>
<feature type="domain" description="Flavodoxin-like fold" evidence="3">
    <location>
        <begin position="20"/>
        <end position="232"/>
    </location>
</feature>
<comment type="similarity">
    <text evidence="1">Belongs to the NAD(P)H dehydrogenase (quinone) family.</text>
</comment>
<dbReference type="AlphaFoldDB" id="A0A2G9CD42"/>
<keyword evidence="5" id="KW-1185">Reference proteome</keyword>
<dbReference type="GO" id="GO:0005829">
    <property type="term" value="C:cytosol"/>
    <property type="evidence" value="ECO:0007669"/>
    <property type="project" value="TreeGrafter"/>
</dbReference>
<evidence type="ECO:0000256" key="2">
    <source>
        <dbReference type="ARBA" id="ARBA00023002"/>
    </source>
</evidence>
<dbReference type="InterPro" id="IPR029039">
    <property type="entry name" value="Flavoprotein-like_sf"/>
</dbReference>
<protein>
    <submittedName>
        <fullName evidence="4">NAD(P)H dehydrogenase</fullName>
    </submittedName>
</protein>
<dbReference type="InterPro" id="IPR051545">
    <property type="entry name" value="NAD(P)H_dehydrogenase_qn"/>
</dbReference>
<dbReference type="EMBL" id="PEOG01000021">
    <property type="protein sequence ID" value="PIM53429.1"/>
    <property type="molecule type" value="Genomic_DNA"/>
</dbReference>
<dbReference type="Proteomes" id="UP000231501">
    <property type="component" value="Unassembled WGS sequence"/>
</dbReference>
<dbReference type="PANTHER" id="PTHR10204:SF34">
    <property type="entry name" value="NAD(P)H DEHYDROGENASE [QUINONE] 1 ISOFORM 1"/>
    <property type="match status" value="1"/>
</dbReference>
<comment type="caution">
    <text evidence="4">The sequence shown here is derived from an EMBL/GenBank/DDBJ whole genome shotgun (WGS) entry which is preliminary data.</text>
</comment>